<dbReference type="InterPro" id="IPR008271">
    <property type="entry name" value="Ser/Thr_kinase_AS"/>
</dbReference>
<dbReference type="InterPro" id="IPR050205">
    <property type="entry name" value="CDPK_Ser/Thr_kinases"/>
</dbReference>
<dbReference type="GO" id="GO:0004674">
    <property type="term" value="F:protein serine/threonine kinase activity"/>
    <property type="evidence" value="ECO:0007669"/>
    <property type="project" value="UniProtKB-KW"/>
</dbReference>
<keyword evidence="3" id="KW-0723">Serine/threonine-protein kinase</keyword>
<dbReference type="InterPro" id="IPR011009">
    <property type="entry name" value="Kinase-like_dom_sf"/>
</dbReference>
<dbReference type="Proteomes" id="UP000749559">
    <property type="component" value="Unassembled WGS sequence"/>
</dbReference>
<evidence type="ECO:0000256" key="5">
    <source>
        <dbReference type="ARBA" id="ARBA00022679"/>
    </source>
</evidence>
<comment type="catalytic activity">
    <reaction evidence="9">
        <text>L-threonyl-[protein] + ATP = O-phospho-L-threonyl-[protein] + ADP + H(+)</text>
        <dbReference type="Rhea" id="RHEA:46608"/>
        <dbReference type="Rhea" id="RHEA-COMP:11060"/>
        <dbReference type="Rhea" id="RHEA-COMP:11605"/>
        <dbReference type="ChEBI" id="CHEBI:15378"/>
        <dbReference type="ChEBI" id="CHEBI:30013"/>
        <dbReference type="ChEBI" id="CHEBI:30616"/>
        <dbReference type="ChEBI" id="CHEBI:61977"/>
        <dbReference type="ChEBI" id="CHEBI:456216"/>
        <dbReference type="EC" id="2.7.11.1"/>
    </reaction>
</comment>
<evidence type="ECO:0000256" key="7">
    <source>
        <dbReference type="ARBA" id="ARBA00022777"/>
    </source>
</evidence>
<dbReference type="EC" id="2.7.11.1" evidence="2"/>
<keyword evidence="7" id="KW-0418">Kinase</keyword>
<dbReference type="FunFam" id="3.30.200.20:FF:000209">
    <property type="entry name" value="MAP kinase-activated protein kinase 5 isoform X1"/>
    <property type="match status" value="1"/>
</dbReference>
<evidence type="ECO:0000313" key="13">
    <source>
        <dbReference type="EMBL" id="CAH1801582.1"/>
    </source>
</evidence>
<evidence type="ECO:0000256" key="10">
    <source>
        <dbReference type="ARBA" id="ARBA00048679"/>
    </source>
</evidence>
<dbReference type="OrthoDB" id="40902at2759"/>
<evidence type="ECO:0000256" key="2">
    <source>
        <dbReference type="ARBA" id="ARBA00012513"/>
    </source>
</evidence>
<dbReference type="Gene3D" id="4.10.1170.10">
    <property type="entry name" value="MAP kinase activated protein kinase 2"/>
    <property type="match status" value="1"/>
</dbReference>
<dbReference type="Gene3D" id="1.10.510.10">
    <property type="entry name" value="Transferase(Phosphotransferase) domain 1"/>
    <property type="match status" value="1"/>
</dbReference>
<accession>A0A8S4Q809</accession>
<feature type="non-terminal residue" evidence="13">
    <location>
        <position position="1"/>
    </location>
</feature>
<feature type="region of interest" description="Disordered" evidence="11">
    <location>
        <begin position="360"/>
        <end position="383"/>
    </location>
</feature>
<evidence type="ECO:0000313" key="14">
    <source>
        <dbReference type="Proteomes" id="UP000749559"/>
    </source>
</evidence>
<proteinExistence type="inferred from homology"/>
<keyword evidence="14" id="KW-1185">Reference proteome</keyword>
<comment type="caution">
    <text evidence="13">The sequence shown here is derived from an EMBL/GenBank/DDBJ whole genome shotgun (WGS) entry which is preliminary data.</text>
</comment>
<dbReference type="GO" id="GO:0005524">
    <property type="term" value="F:ATP binding"/>
    <property type="evidence" value="ECO:0007669"/>
    <property type="project" value="UniProtKB-KW"/>
</dbReference>
<evidence type="ECO:0000256" key="3">
    <source>
        <dbReference type="ARBA" id="ARBA00022527"/>
    </source>
</evidence>
<keyword evidence="6" id="KW-0547">Nucleotide-binding</keyword>
<dbReference type="SUPFAM" id="SSF56112">
    <property type="entry name" value="Protein kinase-like (PK-like)"/>
    <property type="match status" value="1"/>
</dbReference>
<dbReference type="SMART" id="SM00220">
    <property type="entry name" value="S_TKc"/>
    <property type="match status" value="1"/>
</dbReference>
<protein>
    <recommendedName>
        <fullName evidence="2">non-specific serine/threonine protein kinase</fullName>
        <ecNumber evidence="2">2.7.11.1</ecNumber>
    </recommendedName>
</protein>
<dbReference type="InterPro" id="IPR000719">
    <property type="entry name" value="Prot_kinase_dom"/>
</dbReference>
<organism evidence="13 14">
    <name type="scientific">Owenia fusiformis</name>
    <name type="common">Polychaete worm</name>
    <dbReference type="NCBI Taxonomy" id="6347"/>
    <lineage>
        <taxon>Eukaryota</taxon>
        <taxon>Metazoa</taxon>
        <taxon>Spiralia</taxon>
        <taxon>Lophotrochozoa</taxon>
        <taxon>Annelida</taxon>
        <taxon>Polychaeta</taxon>
        <taxon>Sedentaria</taxon>
        <taxon>Canalipalpata</taxon>
        <taxon>Sabellida</taxon>
        <taxon>Oweniida</taxon>
        <taxon>Oweniidae</taxon>
        <taxon>Owenia</taxon>
    </lineage>
</organism>
<dbReference type="PROSITE" id="PS50011">
    <property type="entry name" value="PROTEIN_KINASE_DOM"/>
    <property type="match status" value="1"/>
</dbReference>
<keyword evidence="4" id="KW-0597">Phosphoprotein</keyword>
<dbReference type="Gene3D" id="3.30.200.20">
    <property type="entry name" value="Phosphorylase Kinase, domain 1"/>
    <property type="match status" value="1"/>
</dbReference>
<evidence type="ECO:0000256" key="9">
    <source>
        <dbReference type="ARBA" id="ARBA00047899"/>
    </source>
</evidence>
<dbReference type="PROSITE" id="PS00108">
    <property type="entry name" value="PROTEIN_KINASE_ST"/>
    <property type="match status" value="1"/>
</dbReference>
<evidence type="ECO:0000256" key="8">
    <source>
        <dbReference type="ARBA" id="ARBA00022840"/>
    </source>
</evidence>
<dbReference type="PANTHER" id="PTHR24349">
    <property type="entry name" value="SERINE/THREONINE-PROTEIN KINASE"/>
    <property type="match status" value="1"/>
</dbReference>
<sequence length="488" mass="55490">KMADDTSGIKIKTHTIELDYNVAWGQKLGTGISGPVRPCTCKKTGQRFALKCLLDRSKARTEVRLHVKCSGHPNIVTIYNVYANDVQFPGEAQPKARLLVVMELMDGGELFDRISQQRCFTEKQVASYTRQIAKAVDRCHSLNIAHRDLKPENLLLKDNTEDAVVKLSDFGFAKIDDGNLMTPHFTPYYVAPQVLEAQRQQNKDKYHIIPSAVPYTYDKACDMWSLGVIIYIMLCGYPPFYSETPSKQITNKMKKRIMAGEYEFPTEDWSHVSEHAKSLVKKLLMTDPQHRMVVDDLLRDSWLDGDAPSTPLHSPTIMLDKNLLEEARQQHALQLTNMRLPDPQLTLKPLKNVNNPIIKKRQNSSAIGPQQTQGEPPRKQSSRDVAIQKLRDIIAYLILPPASEDYTEQLNNLIDEALRLYEFEENKDILGTLHDMKNMDFNISIERQTVAHSLSEMVKSLTDPMLDNNKPLQSTSSSHQHRADPTVL</sequence>
<dbReference type="InterPro" id="IPR027442">
    <property type="entry name" value="MAPKAPK_C"/>
</dbReference>
<dbReference type="EMBL" id="CAIIXF020000012">
    <property type="protein sequence ID" value="CAH1801582.1"/>
    <property type="molecule type" value="Genomic_DNA"/>
</dbReference>
<keyword evidence="8" id="KW-0067">ATP-binding</keyword>
<feature type="domain" description="Protein kinase" evidence="12">
    <location>
        <begin position="22"/>
        <end position="303"/>
    </location>
</feature>
<gene>
    <name evidence="13" type="ORF">OFUS_LOCUS25362</name>
</gene>
<evidence type="ECO:0000256" key="4">
    <source>
        <dbReference type="ARBA" id="ARBA00022553"/>
    </source>
</evidence>
<feature type="compositionally biased region" description="Polar residues" evidence="11">
    <location>
        <begin position="363"/>
        <end position="374"/>
    </location>
</feature>
<keyword evidence="5" id="KW-0808">Transferase</keyword>
<feature type="region of interest" description="Disordered" evidence="11">
    <location>
        <begin position="463"/>
        <end position="488"/>
    </location>
</feature>
<name>A0A8S4Q809_OWEFU</name>
<dbReference type="Pfam" id="PF00069">
    <property type="entry name" value="Pkinase"/>
    <property type="match status" value="1"/>
</dbReference>
<evidence type="ECO:0000256" key="6">
    <source>
        <dbReference type="ARBA" id="ARBA00022741"/>
    </source>
</evidence>
<evidence type="ECO:0000256" key="1">
    <source>
        <dbReference type="ARBA" id="ARBA00006692"/>
    </source>
</evidence>
<comment type="similarity">
    <text evidence="1">Belongs to the protein kinase superfamily. CAMK Ser/Thr protein kinase family.</text>
</comment>
<reference evidence="13" key="1">
    <citation type="submission" date="2022-03" db="EMBL/GenBank/DDBJ databases">
        <authorList>
            <person name="Martin C."/>
        </authorList>
    </citation>
    <scope>NUCLEOTIDE SEQUENCE</scope>
</reference>
<comment type="catalytic activity">
    <reaction evidence="10">
        <text>L-seryl-[protein] + ATP = O-phospho-L-seryl-[protein] + ADP + H(+)</text>
        <dbReference type="Rhea" id="RHEA:17989"/>
        <dbReference type="Rhea" id="RHEA-COMP:9863"/>
        <dbReference type="Rhea" id="RHEA-COMP:11604"/>
        <dbReference type="ChEBI" id="CHEBI:15378"/>
        <dbReference type="ChEBI" id="CHEBI:29999"/>
        <dbReference type="ChEBI" id="CHEBI:30616"/>
        <dbReference type="ChEBI" id="CHEBI:83421"/>
        <dbReference type="ChEBI" id="CHEBI:456216"/>
        <dbReference type="EC" id="2.7.11.1"/>
    </reaction>
</comment>
<dbReference type="AlphaFoldDB" id="A0A8S4Q809"/>
<evidence type="ECO:0000259" key="12">
    <source>
        <dbReference type="PROSITE" id="PS50011"/>
    </source>
</evidence>
<evidence type="ECO:0000256" key="11">
    <source>
        <dbReference type="SAM" id="MobiDB-lite"/>
    </source>
</evidence>